<dbReference type="GeneID" id="68111952"/>
<feature type="repeat" description="Solcar" evidence="6">
    <location>
        <begin position="204"/>
        <end position="293"/>
    </location>
</feature>
<dbReference type="InterPro" id="IPR018108">
    <property type="entry name" value="MCP_transmembrane"/>
</dbReference>
<keyword evidence="3 6" id="KW-0812">Transmembrane</keyword>
<dbReference type="SUPFAM" id="SSF103506">
    <property type="entry name" value="Mitochondrial carrier"/>
    <property type="match status" value="1"/>
</dbReference>
<dbReference type="Gene3D" id="1.50.40.10">
    <property type="entry name" value="Mitochondrial carrier domain"/>
    <property type="match status" value="1"/>
</dbReference>
<evidence type="ECO:0000313" key="10">
    <source>
        <dbReference type="Proteomes" id="UP000444721"/>
    </source>
</evidence>
<dbReference type="PROSITE" id="PS50920">
    <property type="entry name" value="SOLCAR"/>
    <property type="match status" value="2"/>
</dbReference>
<keyword evidence="8" id="KW-1133">Transmembrane helix</keyword>
<dbReference type="PRINTS" id="PR00926">
    <property type="entry name" value="MITOCARRIER"/>
</dbReference>
<evidence type="ECO:0000256" key="1">
    <source>
        <dbReference type="ARBA" id="ARBA00004141"/>
    </source>
</evidence>
<sequence length="299" mass="33284">MNTLTREDILLQAATRFVCYPLSRVQTIQQSGVLGVEGGIFQAVLRVAACKQPSSDGAQKDHDDENDLKHSKQKRLIAALKKINFSSFWKGFDAHILAILIRLSKIAPRIRSAIFSKLNNSTYLPIIFDPLFTYPFEMARVKLASDMSPQNRNVIQVLSKVIDNTGLAGLFRGYHLHILGIALHQVAYFTGYSLLGSIVPVKKDSFMGALVVSNIASTFSSLFTYPIVTVMRRLQLEAAEDEQKTSSQGTIQTVKNIIQNEGITALYSGFPLLVCHSTLAPLTLMFLDMAYDYISKKFK</sequence>
<dbReference type="OrthoDB" id="10266426at2759"/>
<keyword evidence="4" id="KW-0677">Repeat</keyword>
<comment type="similarity">
    <text evidence="7">Belongs to the mitochondrial carrier (TC 2.A.29) family.</text>
</comment>
<dbReference type="GO" id="GO:0055085">
    <property type="term" value="P:transmembrane transport"/>
    <property type="evidence" value="ECO:0007669"/>
    <property type="project" value="InterPro"/>
</dbReference>
<dbReference type="VEuPathDB" id="AmoebaDB:FDP41_004734"/>
<dbReference type="RefSeq" id="XP_044560771.1">
    <property type="nucleotide sequence ID" value="XM_044708180.1"/>
</dbReference>
<dbReference type="EMBL" id="VFQX01000041">
    <property type="protein sequence ID" value="KAF0976058.1"/>
    <property type="molecule type" value="Genomic_DNA"/>
</dbReference>
<dbReference type="InterPro" id="IPR002067">
    <property type="entry name" value="MCP"/>
</dbReference>
<dbReference type="Proteomes" id="UP000444721">
    <property type="component" value="Unassembled WGS sequence"/>
</dbReference>
<feature type="transmembrane region" description="Helical" evidence="8">
    <location>
        <begin position="207"/>
        <end position="228"/>
    </location>
</feature>
<dbReference type="GO" id="GO:0016020">
    <property type="term" value="C:membrane"/>
    <property type="evidence" value="ECO:0007669"/>
    <property type="project" value="UniProtKB-SubCell"/>
</dbReference>
<name>A0A6A5BPE0_NAEFO</name>
<feature type="transmembrane region" description="Helical" evidence="8">
    <location>
        <begin position="174"/>
        <end position="195"/>
    </location>
</feature>
<protein>
    <submittedName>
        <fullName evidence="9">Uncharacterized protein</fullName>
    </submittedName>
</protein>
<gene>
    <name evidence="9" type="ORF">FDP41_004734</name>
</gene>
<dbReference type="Pfam" id="PF00153">
    <property type="entry name" value="Mito_carr"/>
    <property type="match status" value="2"/>
</dbReference>
<comment type="caution">
    <text evidence="9">The sequence shown here is derived from an EMBL/GenBank/DDBJ whole genome shotgun (WGS) entry which is preliminary data.</text>
</comment>
<comment type="subcellular location">
    <subcellularLocation>
        <location evidence="1">Membrane</location>
        <topology evidence="1">Multi-pass membrane protein</topology>
    </subcellularLocation>
</comment>
<keyword evidence="2 7" id="KW-0813">Transport</keyword>
<evidence type="ECO:0000256" key="3">
    <source>
        <dbReference type="ARBA" id="ARBA00022692"/>
    </source>
</evidence>
<evidence type="ECO:0000313" key="9">
    <source>
        <dbReference type="EMBL" id="KAF0976058.1"/>
    </source>
</evidence>
<evidence type="ECO:0000256" key="5">
    <source>
        <dbReference type="ARBA" id="ARBA00023136"/>
    </source>
</evidence>
<evidence type="ECO:0000256" key="7">
    <source>
        <dbReference type="RuleBase" id="RU000488"/>
    </source>
</evidence>
<dbReference type="VEuPathDB" id="AmoebaDB:NF0122070"/>
<accession>A0A6A5BPE0</accession>
<dbReference type="PANTHER" id="PTHR24089">
    <property type="entry name" value="SOLUTE CARRIER FAMILY 25"/>
    <property type="match status" value="1"/>
</dbReference>
<dbReference type="InterPro" id="IPR023395">
    <property type="entry name" value="MCP_dom_sf"/>
</dbReference>
<reference evidence="9 10" key="1">
    <citation type="journal article" date="2019" name="Sci. Rep.">
        <title>Nanopore sequencing improves the draft genome of the human pathogenic amoeba Naegleria fowleri.</title>
        <authorList>
            <person name="Liechti N."/>
            <person name="Schurch N."/>
            <person name="Bruggmann R."/>
            <person name="Wittwer M."/>
        </authorList>
    </citation>
    <scope>NUCLEOTIDE SEQUENCE [LARGE SCALE GENOMIC DNA]</scope>
    <source>
        <strain evidence="9 10">ATCC 30894</strain>
    </source>
</reference>
<evidence type="ECO:0000256" key="4">
    <source>
        <dbReference type="ARBA" id="ARBA00022737"/>
    </source>
</evidence>
<dbReference type="AlphaFoldDB" id="A0A6A5BPE0"/>
<keyword evidence="10" id="KW-1185">Reference proteome</keyword>
<proteinExistence type="inferred from homology"/>
<feature type="repeat" description="Solcar" evidence="6">
    <location>
        <begin position="111"/>
        <end position="198"/>
    </location>
</feature>
<evidence type="ECO:0000256" key="6">
    <source>
        <dbReference type="PROSITE-ProRule" id="PRU00282"/>
    </source>
</evidence>
<feature type="transmembrane region" description="Helical" evidence="8">
    <location>
        <begin position="270"/>
        <end position="291"/>
    </location>
</feature>
<dbReference type="OMA" id="ACKQPSS"/>
<evidence type="ECO:0000256" key="2">
    <source>
        <dbReference type="ARBA" id="ARBA00022448"/>
    </source>
</evidence>
<organism evidence="9 10">
    <name type="scientific">Naegleria fowleri</name>
    <name type="common">Brain eating amoeba</name>
    <dbReference type="NCBI Taxonomy" id="5763"/>
    <lineage>
        <taxon>Eukaryota</taxon>
        <taxon>Discoba</taxon>
        <taxon>Heterolobosea</taxon>
        <taxon>Tetramitia</taxon>
        <taxon>Eutetramitia</taxon>
        <taxon>Vahlkampfiidae</taxon>
        <taxon>Naegleria</taxon>
    </lineage>
</organism>
<evidence type="ECO:0000256" key="8">
    <source>
        <dbReference type="SAM" id="Phobius"/>
    </source>
</evidence>
<dbReference type="VEuPathDB" id="AmoebaDB:NfTy_084910"/>
<keyword evidence="5 6" id="KW-0472">Membrane</keyword>